<evidence type="ECO:0000313" key="3">
    <source>
        <dbReference type="EMBL" id="CAD2078084.1"/>
    </source>
</evidence>
<sequence>MTHQPIMLNERISELDSIRGVAIFGILLMNIMSFAGPFLDIASLFSLPEMFQGKANQFTLFLINTFVTANFYTLFSILFGLGFYIFLDRAKDKTSAPNRLFRRRMTGLLIIGLLHAIFIWYGDILVSYALIGFLLMLFVKVPPKWNLGIAITISVLMTGFIVLLYWVMYKTQDLLMFSEAYLEPSGIMEVATNGNYLDILKFNSEYTLIALVGLFFMLPLVLMMFLIGLYIGQKGYYKRIGEIRPFLVKVALVSLILGLPIKLFTAYIQSYRVDDMALMTLVSISNTIGGPLMAIFYLSAFALLFNSFKSLNKFFAPVGRMALTNYVMQSVVMVTLFYGFNLFGKIDMIYLPLIAIIFFIVQVIFSRWYMKRYRFGPLEYLWRRFTYKTKISIKRT</sequence>
<accession>A0A6V7RJ18</accession>
<feature type="transmembrane region" description="Helical" evidence="1">
    <location>
        <begin position="59"/>
        <end position="87"/>
    </location>
</feature>
<feature type="transmembrane region" description="Helical" evidence="1">
    <location>
        <begin position="108"/>
        <end position="139"/>
    </location>
</feature>
<keyword evidence="4" id="KW-1185">Reference proteome</keyword>
<protein>
    <recommendedName>
        <fullName evidence="2">DUF418 domain-containing protein</fullName>
    </recommendedName>
</protein>
<keyword evidence="1" id="KW-1133">Transmembrane helix</keyword>
<comment type="caution">
    <text evidence="3">The sequence shown here is derived from an EMBL/GenBank/DDBJ whole genome shotgun (WGS) entry which is preliminary data.</text>
</comment>
<reference evidence="3 4" key="1">
    <citation type="submission" date="2020-07" db="EMBL/GenBank/DDBJ databases">
        <authorList>
            <person name="Criscuolo A."/>
        </authorList>
    </citation>
    <scope>NUCLEOTIDE SEQUENCE [LARGE SCALE GENOMIC DNA]</scope>
    <source>
        <strain evidence="4">CIP 111030</strain>
    </source>
</reference>
<feature type="transmembrane region" description="Helical" evidence="1">
    <location>
        <begin position="243"/>
        <end position="268"/>
    </location>
</feature>
<proteinExistence type="predicted"/>
<dbReference type="EMBL" id="CAJEWE010000010">
    <property type="protein sequence ID" value="CAD2078084.1"/>
    <property type="molecule type" value="Genomic_DNA"/>
</dbReference>
<feature type="transmembrane region" description="Helical" evidence="1">
    <location>
        <begin position="326"/>
        <end position="343"/>
    </location>
</feature>
<dbReference type="Proteomes" id="UP000521032">
    <property type="component" value="Unassembled WGS sequence"/>
</dbReference>
<evidence type="ECO:0000256" key="1">
    <source>
        <dbReference type="SAM" id="Phobius"/>
    </source>
</evidence>
<gene>
    <name evidence="3" type="ORF">JEOSCH030_01450</name>
</gene>
<feature type="transmembrane region" description="Helical" evidence="1">
    <location>
        <begin position="349"/>
        <end position="370"/>
    </location>
</feature>
<dbReference type="AlphaFoldDB" id="A0A6V7RJ18"/>
<feature type="transmembrane region" description="Helical" evidence="1">
    <location>
        <begin position="288"/>
        <end position="305"/>
    </location>
</feature>
<evidence type="ECO:0000259" key="2">
    <source>
        <dbReference type="Pfam" id="PF04235"/>
    </source>
</evidence>
<name>A0A6V7RJ18_9BACL</name>
<feature type="transmembrane region" description="Helical" evidence="1">
    <location>
        <begin position="145"/>
        <end position="168"/>
    </location>
</feature>
<dbReference type="Pfam" id="PF04235">
    <property type="entry name" value="DUF418"/>
    <property type="match status" value="1"/>
</dbReference>
<dbReference type="InterPro" id="IPR007349">
    <property type="entry name" value="DUF418"/>
</dbReference>
<dbReference type="PANTHER" id="PTHR30590:SF2">
    <property type="entry name" value="INNER MEMBRANE PROTEIN"/>
    <property type="match status" value="1"/>
</dbReference>
<keyword evidence="1" id="KW-0472">Membrane</keyword>
<feature type="transmembrane region" description="Helical" evidence="1">
    <location>
        <begin position="209"/>
        <end position="231"/>
    </location>
</feature>
<dbReference type="PANTHER" id="PTHR30590">
    <property type="entry name" value="INNER MEMBRANE PROTEIN"/>
    <property type="match status" value="1"/>
</dbReference>
<keyword evidence="1" id="KW-0812">Transmembrane</keyword>
<dbReference type="RefSeq" id="WP_186088231.1">
    <property type="nucleotide sequence ID" value="NZ_BMDB01000001.1"/>
</dbReference>
<organism evidence="3 4">
    <name type="scientific">Phocicoccus schoeneichii</name>
    <dbReference type="NCBI Taxonomy" id="1812261"/>
    <lineage>
        <taxon>Bacteria</taxon>
        <taxon>Bacillati</taxon>
        <taxon>Bacillota</taxon>
        <taxon>Bacilli</taxon>
        <taxon>Bacillales</taxon>
        <taxon>Salinicoccaceae</taxon>
        <taxon>Phocicoccus</taxon>
    </lineage>
</organism>
<feature type="domain" description="DUF418" evidence="2">
    <location>
        <begin position="232"/>
        <end position="388"/>
    </location>
</feature>
<dbReference type="InterPro" id="IPR052529">
    <property type="entry name" value="Bact_Transport_Assoc"/>
</dbReference>
<evidence type="ECO:0000313" key="4">
    <source>
        <dbReference type="Proteomes" id="UP000521032"/>
    </source>
</evidence>
<feature type="transmembrane region" description="Helical" evidence="1">
    <location>
        <begin position="21"/>
        <end position="39"/>
    </location>
</feature>